<evidence type="ECO:0000313" key="3">
    <source>
        <dbReference type="Proteomes" id="UP001530377"/>
    </source>
</evidence>
<comment type="caution">
    <text evidence="2">The sequence shown here is derived from an EMBL/GenBank/DDBJ whole genome shotgun (WGS) entry which is preliminary data.</text>
</comment>
<feature type="region of interest" description="Disordered" evidence="1">
    <location>
        <begin position="307"/>
        <end position="327"/>
    </location>
</feature>
<keyword evidence="3" id="KW-1185">Reference proteome</keyword>
<dbReference type="EMBL" id="JALLPB020000024">
    <property type="protein sequence ID" value="KAL3826274.1"/>
    <property type="molecule type" value="Genomic_DNA"/>
</dbReference>
<gene>
    <name evidence="2" type="ORF">ACHAXA_004592</name>
</gene>
<feature type="compositionally biased region" description="Basic and acidic residues" evidence="1">
    <location>
        <begin position="390"/>
        <end position="400"/>
    </location>
</feature>
<dbReference type="PANTHER" id="PTHR35213:SF3">
    <property type="entry name" value="MYB-LIKE DOMAIN-CONTAINING PROTEIN"/>
    <property type="match status" value="1"/>
</dbReference>
<feature type="compositionally biased region" description="Polar residues" evidence="1">
    <location>
        <begin position="784"/>
        <end position="793"/>
    </location>
</feature>
<feature type="region of interest" description="Disordered" evidence="1">
    <location>
        <begin position="884"/>
        <end position="909"/>
    </location>
</feature>
<evidence type="ECO:0000256" key="1">
    <source>
        <dbReference type="SAM" id="MobiDB-lite"/>
    </source>
</evidence>
<dbReference type="Proteomes" id="UP001530377">
    <property type="component" value="Unassembled WGS sequence"/>
</dbReference>
<dbReference type="AlphaFoldDB" id="A0ABD3SNY0"/>
<organism evidence="2 3">
    <name type="scientific">Cyclostephanos tholiformis</name>
    <dbReference type="NCBI Taxonomy" id="382380"/>
    <lineage>
        <taxon>Eukaryota</taxon>
        <taxon>Sar</taxon>
        <taxon>Stramenopiles</taxon>
        <taxon>Ochrophyta</taxon>
        <taxon>Bacillariophyta</taxon>
        <taxon>Coscinodiscophyceae</taxon>
        <taxon>Thalassiosirophycidae</taxon>
        <taxon>Stephanodiscales</taxon>
        <taxon>Stephanodiscaceae</taxon>
        <taxon>Cyclostephanos</taxon>
    </lineage>
</organism>
<feature type="compositionally biased region" description="Polar residues" evidence="1">
    <location>
        <begin position="884"/>
        <end position="900"/>
    </location>
</feature>
<protein>
    <submittedName>
        <fullName evidence="2">Uncharacterized protein</fullName>
    </submittedName>
</protein>
<sequence>MTSNCVWCDHPGPDVRIKSCPNGCSYHARCLDLPSLQHNHHHQHHGAGGMASPPSLVHRPGSELAELTTCPRCLSPAMGLEIIPLSFVEIDHAQRMMASGGGGVSGGGGGGGGGDGSIVGAGGKRLHAELTGGGKHGPGDGGRQLWSYDPANPRTGKWTDEEIAFRDSLVPLFVEGSLPLPTGLKLIEFLSSMLKSKPSRLTKKMKHAKLSTRVFQLKSGCIREYDRAREVGALELSFVNSISDPVERSEIRFHMQREWRDHIAERFTTLRISFDAEEWLRTVEVMERRLALSKSRNRMVKRRSMMGRAMEKDTSSPPPGVFIDSTLGSHAHDDADFELLASALEANDNEDEDLTALWSNIAAENALAGESFTAGQCGATTATTTTTTTAHKDSIDDNSDRSPSSNPSSGAPDPPPPFRSSLLPNLGSAEGPNFKVAAPFLAKICGYIENGRIPFEHVDIWVPSSSDGYPILDPSGATAPEPSVLGSGSKPEGSRGRLVFAGSASVGVQIVSEAENRDAVPSSMGGYDHKCKPGSMVVPLTSDEIYHLSLFGSYSEKFSFSYGCGLPGRVFESAVPAWEQFVTNAPSHLFERRGGAIQFGIKTAVGLPIRSPNVGRVVVALYSRHNREKDDFLVAQMVRDFQSLCPSPRWKLMVDMGHNIAPAQQQSEQVQQTRGGLAAAIAGFREKNIQLSDLISLLGENMPSDESTPLGRQIHSIMSLRHILLRKNRNAEEEQLVDSILILFDSYLKAGRSRVDITLMLARDFAFHSIQNQQVQRNHHDQQHLQQSVSVPSMQHLSLGSSLPQQSPPSNYQVPPIIQFHHTHHGQNKSQASFSNMASSSDPNLGESGLAMDGYVPSFPFNGTYIAMTEQNYSVTGFNMPRSSNSDSYMKSANDHSSYNDPPVHLANC</sequence>
<reference evidence="2 3" key="1">
    <citation type="submission" date="2024-10" db="EMBL/GenBank/DDBJ databases">
        <title>Updated reference genomes for cyclostephanoid diatoms.</title>
        <authorList>
            <person name="Roberts W.R."/>
            <person name="Alverson A.J."/>
        </authorList>
    </citation>
    <scope>NUCLEOTIDE SEQUENCE [LARGE SCALE GENOMIC DNA]</scope>
    <source>
        <strain evidence="2 3">AJA228-03</strain>
    </source>
</reference>
<feature type="region of interest" description="Disordered" evidence="1">
    <location>
        <begin position="775"/>
        <end position="810"/>
    </location>
</feature>
<proteinExistence type="predicted"/>
<feature type="region of interest" description="Disordered" evidence="1">
    <location>
        <begin position="473"/>
        <end position="492"/>
    </location>
</feature>
<accession>A0ABD3SNY0</accession>
<dbReference type="PANTHER" id="PTHR35213">
    <property type="entry name" value="RING-TYPE DOMAIN-CONTAINING PROTEIN-RELATED"/>
    <property type="match status" value="1"/>
</dbReference>
<feature type="region of interest" description="Disordered" evidence="1">
    <location>
        <begin position="38"/>
        <end position="62"/>
    </location>
</feature>
<feature type="compositionally biased region" description="Low complexity" evidence="1">
    <location>
        <begin position="795"/>
        <end position="810"/>
    </location>
</feature>
<feature type="compositionally biased region" description="Low complexity" evidence="1">
    <location>
        <begin position="401"/>
        <end position="411"/>
    </location>
</feature>
<name>A0ABD3SNY0_9STRA</name>
<feature type="region of interest" description="Disordered" evidence="1">
    <location>
        <begin position="384"/>
        <end position="426"/>
    </location>
</feature>
<evidence type="ECO:0000313" key="2">
    <source>
        <dbReference type="EMBL" id="KAL3826274.1"/>
    </source>
</evidence>